<accession>A0A6J5P6A4</accession>
<dbReference type="EMBL" id="LR796787">
    <property type="protein sequence ID" value="CAB4166707.1"/>
    <property type="molecule type" value="Genomic_DNA"/>
</dbReference>
<name>A0A6J5P6A4_9CAUD</name>
<reference evidence="1" key="1">
    <citation type="submission" date="2020-04" db="EMBL/GenBank/DDBJ databases">
        <authorList>
            <person name="Chiriac C."/>
            <person name="Salcher M."/>
            <person name="Ghai R."/>
            <person name="Kavagutti S V."/>
        </authorList>
    </citation>
    <scope>NUCLEOTIDE SEQUENCE</scope>
</reference>
<protein>
    <submittedName>
        <fullName evidence="1">Uncharacterized protein</fullName>
    </submittedName>
</protein>
<proteinExistence type="predicted"/>
<organism evidence="1">
    <name type="scientific">uncultured Caudovirales phage</name>
    <dbReference type="NCBI Taxonomy" id="2100421"/>
    <lineage>
        <taxon>Viruses</taxon>
        <taxon>Duplodnaviria</taxon>
        <taxon>Heunggongvirae</taxon>
        <taxon>Uroviricota</taxon>
        <taxon>Caudoviricetes</taxon>
        <taxon>Peduoviridae</taxon>
        <taxon>Maltschvirus</taxon>
        <taxon>Maltschvirus maltsch</taxon>
    </lineage>
</organism>
<gene>
    <name evidence="1" type="ORF">UFOVP835_52</name>
</gene>
<sequence>MQIISYPGRFVYIAATGDWRLDVSNDQFLILPQVGVWEYSSGRNLDNLAELIIEAKAHALTQGITWDGN</sequence>
<evidence type="ECO:0000313" key="1">
    <source>
        <dbReference type="EMBL" id="CAB4166707.1"/>
    </source>
</evidence>